<protein>
    <submittedName>
        <fullName evidence="2">Uncharacterized protein</fullName>
    </submittedName>
</protein>
<evidence type="ECO:0000256" key="1">
    <source>
        <dbReference type="SAM" id="MobiDB-lite"/>
    </source>
</evidence>
<comment type="caution">
    <text evidence="2">The sequence shown here is derived from an EMBL/GenBank/DDBJ whole genome shotgun (WGS) entry which is preliminary data.</text>
</comment>
<reference evidence="2 3" key="1">
    <citation type="journal article" date="2020" name="Nat. Food">
        <title>A phased Vanilla planifolia genome enables genetic improvement of flavour and production.</title>
        <authorList>
            <person name="Hasing T."/>
            <person name="Tang H."/>
            <person name="Brym M."/>
            <person name="Khazi F."/>
            <person name="Huang T."/>
            <person name="Chambers A.H."/>
        </authorList>
    </citation>
    <scope>NUCLEOTIDE SEQUENCE [LARGE SCALE GENOMIC DNA]</scope>
    <source>
        <tissue evidence="2">Leaf</tissue>
    </source>
</reference>
<name>A0A835RNE2_VANPL</name>
<gene>
    <name evidence="2" type="ORF">HPP92_004798</name>
</gene>
<accession>A0A835RNE2</accession>
<feature type="region of interest" description="Disordered" evidence="1">
    <location>
        <begin position="90"/>
        <end position="120"/>
    </location>
</feature>
<feature type="compositionally biased region" description="Polar residues" evidence="1">
    <location>
        <begin position="109"/>
        <end position="120"/>
    </location>
</feature>
<keyword evidence="3" id="KW-1185">Reference proteome</keyword>
<dbReference type="OrthoDB" id="6283463at2759"/>
<dbReference type="Proteomes" id="UP000636800">
    <property type="component" value="Chromosome 2"/>
</dbReference>
<organism evidence="2 3">
    <name type="scientific">Vanilla planifolia</name>
    <name type="common">Vanilla</name>
    <dbReference type="NCBI Taxonomy" id="51239"/>
    <lineage>
        <taxon>Eukaryota</taxon>
        <taxon>Viridiplantae</taxon>
        <taxon>Streptophyta</taxon>
        <taxon>Embryophyta</taxon>
        <taxon>Tracheophyta</taxon>
        <taxon>Spermatophyta</taxon>
        <taxon>Magnoliopsida</taxon>
        <taxon>Liliopsida</taxon>
        <taxon>Asparagales</taxon>
        <taxon>Orchidaceae</taxon>
        <taxon>Vanilloideae</taxon>
        <taxon>Vanilleae</taxon>
        <taxon>Vanilla</taxon>
    </lineage>
</organism>
<evidence type="ECO:0000313" key="3">
    <source>
        <dbReference type="Proteomes" id="UP000636800"/>
    </source>
</evidence>
<dbReference type="EMBL" id="JADCNL010000002">
    <property type="protein sequence ID" value="KAG0491400.1"/>
    <property type="molecule type" value="Genomic_DNA"/>
</dbReference>
<evidence type="ECO:0000313" key="2">
    <source>
        <dbReference type="EMBL" id="KAG0491400.1"/>
    </source>
</evidence>
<dbReference type="AlphaFoldDB" id="A0A835RNE2"/>
<proteinExistence type="predicted"/>
<sequence length="120" mass="13262">MYVFPTVQKEPLDPISKTIAILSFSPAAGTRLLLSSFSFSPQIKVDRFAERKQKPKRSYRWSKRLYQRPTTAIFSSQTASLSSPRTLLPFLHPDSKSTPLRSAAVPCTRPTQSSGTGSSG</sequence>